<dbReference type="CDD" id="cd17932">
    <property type="entry name" value="DEXQc_UvrD"/>
    <property type="match status" value="1"/>
</dbReference>
<dbReference type="GO" id="GO:0043138">
    <property type="term" value="F:3'-5' DNA helicase activity"/>
    <property type="evidence" value="ECO:0007669"/>
    <property type="project" value="UniProtKB-EC"/>
</dbReference>
<evidence type="ECO:0000313" key="14">
    <source>
        <dbReference type="EMBL" id="HJF40891.1"/>
    </source>
</evidence>
<protein>
    <recommendedName>
        <fullName evidence="9">DNA 3'-5' helicase</fullName>
        <ecNumber evidence="9">5.6.2.4</ecNumber>
    </recommendedName>
</protein>
<comment type="caution">
    <text evidence="14">The sequence shown here is derived from an EMBL/GenBank/DDBJ whole genome shotgun (WGS) entry which is preliminary data.</text>
</comment>
<evidence type="ECO:0000313" key="15">
    <source>
        <dbReference type="Proteomes" id="UP000749320"/>
    </source>
</evidence>
<dbReference type="GO" id="GO:0016787">
    <property type="term" value="F:hydrolase activity"/>
    <property type="evidence" value="ECO:0007669"/>
    <property type="project" value="UniProtKB-UniRule"/>
</dbReference>
<feature type="binding site" evidence="11">
    <location>
        <begin position="26"/>
        <end position="33"/>
    </location>
    <ligand>
        <name>ATP</name>
        <dbReference type="ChEBI" id="CHEBI:30616"/>
    </ligand>
</feature>
<keyword evidence="3 11" id="KW-0378">Hydrolase</keyword>
<dbReference type="Pfam" id="PF21196">
    <property type="entry name" value="PcrA_UvrD_tudor"/>
    <property type="match status" value="1"/>
</dbReference>
<reference evidence="14" key="2">
    <citation type="submission" date="2021-09" db="EMBL/GenBank/DDBJ databases">
        <authorList>
            <person name="Gilroy R."/>
        </authorList>
    </citation>
    <scope>NUCLEOTIDE SEQUENCE</scope>
    <source>
        <strain evidence="14">CHK193-16274</strain>
    </source>
</reference>
<evidence type="ECO:0000256" key="9">
    <source>
        <dbReference type="ARBA" id="ARBA00034808"/>
    </source>
</evidence>
<gene>
    <name evidence="14" type="ORF">K8V91_08195</name>
</gene>
<proteinExistence type="inferred from homology"/>
<keyword evidence="4 11" id="KW-0347">Helicase</keyword>
<dbReference type="InterPro" id="IPR000212">
    <property type="entry name" value="DNA_helicase_UvrD/REP"/>
</dbReference>
<reference evidence="14" key="1">
    <citation type="journal article" date="2021" name="PeerJ">
        <title>Extensive microbial diversity within the chicken gut microbiome revealed by metagenomics and culture.</title>
        <authorList>
            <person name="Gilroy R."/>
            <person name="Ravi A."/>
            <person name="Getino M."/>
            <person name="Pursley I."/>
            <person name="Horton D.L."/>
            <person name="Alikhan N.F."/>
            <person name="Baker D."/>
            <person name="Gharbi K."/>
            <person name="Hall N."/>
            <person name="Watson M."/>
            <person name="Adriaenssens E.M."/>
            <person name="Foster-Nyarko E."/>
            <person name="Jarju S."/>
            <person name="Secka A."/>
            <person name="Antonio M."/>
            <person name="Oren A."/>
            <person name="Chaudhuri R.R."/>
            <person name="La Ragione R."/>
            <person name="Hildebrand F."/>
            <person name="Pallen M.J."/>
        </authorList>
    </citation>
    <scope>NUCLEOTIDE SEQUENCE</scope>
    <source>
        <strain evidence="14">CHK193-16274</strain>
    </source>
</reference>
<comment type="similarity">
    <text evidence="1">Belongs to the helicase family. UvrD subfamily.</text>
</comment>
<evidence type="ECO:0000256" key="8">
    <source>
        <dbReference type="ARBA" id="ARBA00034617"/>
    </source>
</evidence>
<evidence type="ECO:0000256" key="1">
    <source>
        <dbReference type="ARBA" id="ARBA00009922"/>
    </source>
</evidence>
<dbReference type="Pfam" id="PF00580">
    <property type="entry name" value="UvrD-helicase"/>
    <property type="match status" value="1"/>
</dbReference>
<keyword evidence="5 11" id="KW-0067">ATP-binding</keyword>
<feature type="domain" description="UvrD-like helicase ATP-binding" evidence="12">
    <location>
        <begin position="5"/>
        <end position="284"/>
    </location>
</feature>
<keyword evidence="7" id="KW-0413">Isomerase</keyword>
<evidence type="ECO:0000256" key="6">
    <source>
        <dbReference type="ARBA" id="ARBA00023125"/>
    </source>
</evidence>
<comment type="catalytic activity">
    <reaction evidence="10">
        <text>ATP + H2O = ADP + phosphate + H(+)</text>
        <dbReference type="Rhea" id="RHEA:13065"/>
        <dbReference type="ChEBI" id="CHEBI:15377"/>
        <dbReference type="ChEBI" id="CHEBI:15378"/>
        <dbReference type="ChEBI" id="CHEBI:30616"/>
        <dbReference type="ChEBI" id="CHEBI:43474"/>
        <dbReference type="ChEBI" id="CHEBI:456216"/>
        <dbReference type="EC" id="5.6.2.4"/>
    </reaction>
</comment>
<dbReference type="SUPFAM" id="SSF52540">
    <property type="entry name" value="P-loop containing nucleoside triphosphate hydrolases"/>
    <property type="match status" value="1"/>
</dbReference>
<dbReference type="InterPro" id="IPR027417">
    <property type="entry name" value="P-loop_NTPase"/>
</dbReference>
<evidence type="ECO:0000256" key="7">
    <source>
        <dbReference type="ARBA" id="ARBA00023235"/>
    </source>
</evidence>
<dbReference type="EMBL" id="DYWV01000275">
    <property type="protein sequence ID" value="HJF40891.1"/>
    <property type="molecule type" value="Genomic_DNA"/>
</dbReference>
<dbReference type="Gene3D" id="1.10.10.160">
    <property type="match status" value="1"/>
</dbReference>
<evidence type="ECO:0000259" key="12">
    <source>
        <dbReference type="PROSITE" id="PS51198"/>
    </source>
</evidence>
<dbReference type="PANTHER" id="PTHR11070">
    <property type="entry name" value="UVRD / RECB / PCRA DNA HELICASE FAMILY MEMBER"/>
    <property type="match status" value="1"/>
</dbReference>
<organism evidence="14 15">
    <name type="scientific">Thomasclavelia spiroformis</name>
    <dbReference type="NCBI Taxonomy" id="29348"/>
    <lineage>
        <taxon>Bacteria</taxon>
        <taxon>Bacillati</taxon>
        <taxon>Bacillota</taxon>
        <taxon>Erysipelotrichia</taxon>
        <taxon>Erysipelotrichales</taxon>
        <taxon>Coprobacillaceae</taxon>
        <taxon>Thomasclavelia</taxon>
    </lineage>
</organism>
<name>A0A921GAZ9_9FIRM</name>
<feature type="domain" description="UvrD-like helicase C-terminal" evidence="13">
    <location>
        <begin position="285"/>
        <end position="555"/>
    </location>
</feature>
<evidence type="ECO:0000256" key="5">
    <source>
        <dbReference type="ARBA" id="ARBA00022840"/>
    </source>
</evidence>
<evidence type="ECO:0000259" key="13">
    <source>
        <dbReference type="PROSITE" id="PS51217"/>
    </source>
</evidence>
<dbReference type="GO" id="GO:0003677">
    <property type="term" value="F:DNA binding"/>
    <property type="evidence" value="ECO:0007669"/>
    <property type="project" value="UniProtKB-KW"/>
</dbReference>
<dbReference type="InterPro" id="IPR014017">
    <property type="entry name" value="DNA_helicase_UvrD-like_C"/>
</dbReference>
<dbReference type="GO" id="GO:0033202">
    <property type="term" value="C:DNA helicase complex"/>
    <property type="evidence" value="ECO:0007669"/>
    <property type="project" value="TreeGrafter"/>
</dbReference>
<dbReference type="Gene3D" id="1.10.486.10">
    <property type="entry name" value="PCRA, domain 4"/>
    <property type="match status" value="1"/>
</dbReference>
<dbReference type="InterPro" id="IPR013986">
    <property type="entry name" value="DExx_box_DNA_helicase_dom_sf"/>
</dbReference>
<dbReference type="CDD" id="cd18807">
    <property type="entry name" value="SF1_C_UvrD"/>
    <property type="match status" value="1"/>
</dbReference>
<comment type="catalytic activity">
    <reaction evidence="8">
        <text>Couples ATP hydrolysis with the unwinding of duplex DNA by translocating in the 3'-5' direction.</text>
        <dbReference type="EC" id="5.6.2.4"/>
    </reaction>
</comment>
<dbReference type="Pfam" id="PF13361">
    <property type="entry name" value="UvrD_C"/>
    <property type="match status" value="1"/>
</dbReference>
<accession>A0A921GAZ9</accession>
<dbReference type="GO" id="GO:0000725">
    <property type="term" value="P:recombinational repair"/>
    <property type="evidence" value="ECO:0007669"/>
    <property type="project" value="TreeGrafter"/>
</dbReference>
<sequence length="714" mass="81669">MDLDKLLNKNQKEAATYLDSHLRIIAGAGSGKTRVITYRIAYLIDEIGVDPRKILAITFTNKAANEMKERVVDLLGVHALGSLICTIHSLCVRILRQHINVINYPSNFTIMDEEDQKALIKKIYNQLQIDAKTISIKSMIATISNYKMANITPEKALEFAGSFQGEIKKAKVYKEYLEYQENHFLLDFDDLLLKTVYIFENYPDVLEKWQYRFQYIHVDEFQDVGNIEYRLVKLMSDKAITCVVGDPDQTIYSFRGANVNYILDFDKDFKPCKTIILNQNYRSTGNILNISNCLIRKNQNRLEKELFTEATGGGEVIHYTAKNEQDEAEYICSEIEKIINDVDGVNYRNFAILYRANYLSRTIEQCLISHGIDYRIFGGLKFFSRKEIKDALSYLQLVCNGEDLAFERIINVPSRGIGKKTMENIQAVAKNNHVSLYEALTLFSDQIKLSSKAKKEIRILVAAIEKARQSNLPLHEMFENLMNDIGYIEMLNKNLEENRIDNIHELQRSIYEFENQNPDLATIENYLQEIALYTDSDDNDDSQYVSLMTIHMAKGLEFDYVFVLGLSEGIFPSFRALSESDEGIEEERRLAYVAFTRAKKQLYLTDSEGFSFVTDSPKISSRFVEEIGKEGIKHLGTRPRFKTSNYINTNLSKDELVGNNQVSDWASGDFVIHDTFGKGVVVKVNGNTLDIAFELPAGLKTLMAGHKALKKLTN</sequence>
<dbReference type="RefSeq" id="WP_087390907.1">
    <property type="nucleotide sequence ID" value="NZ_CAJFOD010000103.1"/>
</dbReference>
<dbReference type="InterPro" id="IPR014016">
    <property type="entry name" value="UvrD-like_ATP-bd"/>
</dbReference>
<dbReference type="GO" id="GO:0005829">
    <property type="term" value="C:cytosol"/>
    <property type="evidence" value="ECO:0007669"/>
    <property type="project" value="TreeGrafter"/>
</dbReference>
<dbReference type="Proteomes" id="UP000749320">
    <property type="component" value="Unassembled WGS sequence"/>
</dbReference>
<keyword evidence="2 11" id="KW-0547">Nucleotide-binding</keyword>
<dbReference type="PROSITE" id="PS51198">
    <property type="entry name" value="UVRD_HELICASE_ATP_BIND"/>
    <property type="match status" value="1"/>
</dbReference>
<evidence type="ECO:0000256" key="11">
    <source>
        <dbReference type="PROSITE-ProRule" id="PRU00560"/>
    </source>
</evidence>
<dbReference type="Gene3D" id="3.40.50.300">
    <property type="entry name" value="P-loop containing nucleotide triphosphate hydrolases"/>
    <property type="match status" value="2"/>
</dbReference>
<dbReference type="PANTHER" id="PTHR11070:SF2">
    <property type="entry name" value="ATP-DEPENDENT DNA HELICASE SRS2"/>
    <property type="match status" value="1"/>
</dbReference>
<evidence type="ECO:0000256" key="4">
    <source>
        <dbReference type="ARBA" id="ARBA00022806"/>
    </source>
</evidence>
<dbReference type="AlphaFoldDB" id="A0A921GAZ9"/>
<dbReference type="GO" id="GO:0005524">
    <property type="term" value="F:ATP binding"/>
    <property type="evidence" value="ECO:0007669"/>
    <property type="project" value="UniProtKB-UniRule"/>
</dbReference>
<keyword evidence="6" id="KW-0238">DNA-binding</keyword>
<dbReference type="EC" id="5.6.2.4" evidence="9"/>
<dbReference type="PROSITE" id="PS51217">
    <property type="entry name" value="UVRD_HELICASE_CTER"/>
    <property type="match status" value="1"/>
</dbReference>
<evidence type="ECO:0000256" key="10">
    <source>
        <dbReference type="ARBA" id="ARBA00048988"/>
    </source>
</evidence>
<evidence type="ECO:0000256" key="3">
    <source>
        <dbReference type="ARBA" id="ARBA00022801"/>
    </source>
</evidence>
<evidence type="ECO:0000256" key="2">
    <source>
        <dbReference type="ARBA" id="ARBA00022741"/>
    </source>
</evidence>